<dbReference type="STRING" id="698762.SAMN00808754_2265"/>
<dbReference type="OrthoDB" id="9805918at2"/>
<dbReference type="FunFam" id="3.30.300.20:FF:000004">
    <property type="entry name" value="GTPase Der"/>
    <property type="match status" value="1"/>
</dbReference>
<dbReference type="InterPro" id="IPR003593">
    <property type="entry name" value="AAA+_ATPase"/>
</dbReference>
<dbReference type="NCBIfam" id="TIGR00231">
    <property type="entry name" value="small_GTP"/>
    <property type="match status" value="2"/>
</dbReference>
<protein>
    <recommendedName>
        <fullName evidence="2 9">GTPase Der</fullName>
    </recommendedName>
    <alternativeName>
        <fullName evidence="7 9">GTP-binding protein EngA</fullName>
    </alternativeName>
</protein>
<keyword evidence="5 9" id="KW-0547">Nucleotide-binding</keyword>
<organism evidence="13 14">
    <name type="scientific">Thermanaeromonas toyohensis ToBE</name>
    <dbReference type="NCBI Taxonomy" id="698762"/>
    <lineage>
        <taxon>Bacteria</taxon>
        <taxon>Bacillati</taxon>
        <taxon>Bacillota</taxon>
        <taxon>Clostridia</taxon>
        <taxon>Neomoorellales</taxon>
        <taxon>Neomoorellaceae</taxon>
        <taxon>Thermanaeromonas</taxon>
    </lineage>
</organism>
<dbReference type="EMBL" id="LT838272">
    <property type="protein sequence ID" value="SMB98309.1"/>
    <property type="molecule type" value="Genomic_DNA"/>
</dbReference>
<accession>A0A1W1VY44</accession>
<comment type="subunit">
    <text evidence="9">Associates with the 50S ribosomal subunit.</text>
</comment>
<feature type="domain" description="EngA-type G" evidence="12">
    <location>
        <begin position="175"/>
        <end position="350"/>
    </location>
</feature>
<feature type="binding site" evidence="9">
    <location>
        <begin position="119"/>
        <end position="122"/>
    </location>
    <ligand>
        <name>GTP</name>
        <dbReference type="ChEBI" id="CHEBI:37565"/>
        <label>1</label>
    </ligand>
</feature>
<proteinExistence type="inferred from homology"/>
<evidence type="ECO:0000313" key="13">
    <source>
        <dbReference type="EMBL" id="SMB98309.1"/>
    </source>
</evidence>
<dbReference type="Proteomes" id="UP000192569">
    <property type="component" value="Chromosome I"/>
</dbReference>
<evidence type="ECO:0000256" key="6">
    <source>
        <dbReference type="ARBA" id="ARBA00023134"/>
    </source>
</evidence>
<evidence type="ECO:0000256" key="11">
    <source>
        <dbReference type="RuleBase" id="RU004481"/>
    </source>
</evidence>
<feature type="binding site" evidence="9">
    <location>
        <begin position="57"/>
        <end position="61"/>
    </location>
    <ligand>
        <name>GTP</name>
        <dbReference type="ChEBI" id="CHEBI:37565"/>
        <label>1</label>
    </ligand>
</feature>
<keyword evidence="14" id="KW-1185">Reference proteome</keyword>
<evidence type="ECO:0000256" key="3">
    <source>
        <dbReference type="ARBA" id="ARBA00022517"/>
    </source>
</evidence>
<dbReference type="InterPro" id="IPR032859">
    <property type="entry name" value="KH_dom-like"/>
</dbReference>
<keyword evidence="6 9" id="KW-0342">GTP-binding</keyword>
<dbReference type="HAMAP" id="MF_00195">
    <property type="entry name" value="GTPase_Der"/>
    <property type="match status" value="1"/>
</dbReference>
<dbReference type="SUPFAM" id="SSF52540">
    <property type="entry name" value="P-loop containing nucleoside triphosphate hydrolases"/>
    <property type="match status" value="2"/>
</dbReference>
<dbReference type="InterPro" id="IPR015946">
    <property type="entry name" value="KH_dom-like_a/b"/>
</dbReference>
<comment type="similarity">
    <text evidence="1 9 10 11">Belongs to the TRAFAC class TrmE-Era-EngA-EngB-Septin-like GTPase superfamily. EngA (Der) GTPase family.</text>
</comment>
<evidence type="ECO:0000256" key="4">
    <source>
        <dbReference type="ARBA" id="ARBA00022737"/>
    </source>
</evidence>
<evidence type="ECO:0000256" key="8">
    <source>
        <dbReference type="ARBA" id="ARBA00053470"/>
    </source>
</evidence>
<evidence type="ECO:0000313" key="14">
    <source>
        <dbReference type="Proteomes" id="UP000192569"/>
    </source>
</evidence>
<dbReference type="CDD" id="cd01894">
    <property type="entry name" value="EngA1"/>
    <property type="match status" value="1"/>
</dbReference>
<dbReference type="CDD" id="cd01895">
    <property type="entry name" value="EngA2"/>
    <property type="match status" value="1"/>
</dbReference>
<name>A0A1W1VY44_9FIRM</name>
<feature type="binding site" evidence="9">
    <location>
        <begin position="228"/>
        <end position="232"/>
    </location>
    <ligand>
        <name>GTP</name>
        <dbReference type="ChEBI" id="CHEBI:37565"/>
        <label>2</label>
    </ligand>
</feature>
<dbReference type="InterPro" id="IPR031166">
    <property type="entry name" value="G_ENGA"/>
</dbReference>
<evidence type="ECO:0000259" key="12">
    <source>
        <dbReference type="PROSITE" id="PS51712"/>
    </source>
</evidence>
<dbReference type="Pfam" id="PF14714">
    <property type="entry name" value="KH_dom-like"/>
    <property type="match status" value="1"/>
</dbReference>
<dbReference type="PROSITE" id="PS51712">
    <property type="entry name" value="G_ENGA"/>
    <property type="match status" value="2"/>
</dbReference>
<dbReference type="GO" id="GO:0005525">
    <property type="term" value="F:GTP binding"/>
    <property type="evidence" value="ECO:0007669"/>
    <property type="project" value="UniProtKB-UniRule"/>
</dbReference>
<dbReference type="InterPro" id="IPR016484">
    <property type="entry name" value="GTPase_Der"/>
</dbReference>
<dbReference type="Gene3D" id="3.30.300.20">
    <property type="match status" value="1"/>
</dbReference>
<dbReference type="RefSeq" id="WP_084665819.1">
    <property type="nucleotide sequence ID" value="NZ_LT838272.1"/>
</dbReference>
<feature type="binding site" evidence="9">
    <location>
        <begin position="181"/>
        <end position="188"/>
    </location>
    <ligand>
        <name>GTP</name>
        <dbReference type="ChEBI" id="CHEBI:37565"/>
        <label>2</label>
    </ligand>
</feature>
<sequence>MAKPLVAIVGRPNVGKSTLFNRLVGGQVAIVEDIPGVTRDRLYRDSEWRGYEFTLVDTGGITEGPGGLEAAVRRQAEQAVNEADVVLFLVDAREGLTANDLAVAEILRRSGRPVILVANKVENFTDLSSLADFYQLGLGDPLPISAAHGMNVGDLLDRVVELLPRRVEGEGRGGIRVAIVGRPNVGKSSLVNRLLGEERVIVSEIPGTTRDAVDTHFKKNDKEYILIDTAGIRRKARITTSTERYSVQRAFRAVDRADVVLVVLDATEGVTNQDKRIAGYSHEKGKASIIIVNKWDLIPKDDKTLERYRKAVLYELAFMDYAPVLFVSALTGQRIHQVLPLVDEVAMEAKRRVPTSTLNTVVQESVFLTPPPAKIYYATQVGIQPPTVVFFTSDPEAIPLSYRRYLENQLRRAFGFKGTPLRLIFRESKGGRAT</sequence>
<dbReference type="Pfam" id="PF01926">
    <property type="entry name" value="MMR_HSR1"/>
    <property type="match status" value="2"/>
</dbReference>
<evidence type="ECO:0000256" key="7">
    <source>
        <dbReference type="ARBA" id="ARBA00032345"/>
    </source>
</evidence>
<dbReference type="PANTHER" id="PTHR43834">
    <property type="entry name" value="GTPASE DER"/>
    <property type="match status" value="1"/>
</dbReference>
<dbReference type="PANTHER" id="PTHR43834:SF6">
    <property type="entry name" value="GTPASE DER"/>
    <property type="match status" value="1"/>
</dbReference>
<dbReference type="InterPro" id="IPR005225">
    <property type="entry name" value="Small_GTP-bd"/>
</dbReference>
<feature type="binding site" evidence="9">
    <location>
        <begin position="10"/>
        <end position="17"/>
    </location>
    <ligand>
        <name>GTP</name>
        <dbReference type="ChEBI" id="CHEBI:37565"/>
        <label>1</label>
    </ligand>
</feature>
<dbReference type="InterPro" id="IPR027417">
    <property type="entry name" value="P-loop_NTPase"/>
</dbReference>
<evidence type="ECO:0000256" key="5">
    <source>
        <dbReference type="ARBA" id="ARBA00022741"/>
    </source>
</evidence>
<dbReference type="Gene3D" id="3.40.50.300">
    <property type="entry name" value="P-loop containing nucleotide triphosphate hydrolases"/>
    <property type="match status" value="2"/>
</dbReference>
<dbReference type="SMART" id="SM00382">
    <property type="entry name" value="AAA"/>
    <property type="match status" value="2"/>
</dbReference>
<dbReference type="NCBIfam" id="TIGR03594">
    <property type="entry name" value="GTPase_EngA"/>
    <property type="match status" value="1"/>
</dbReference>
<evidence type="ECO:0000256" key="2">
    <source>
        <dbReference type="ARBA" id="ARBA00020953"/>
    </source>
</evidence>
<dbReference type="PRINTS" id="PR00326">
    <property type="entry name" value="GTP1OBG"/>
</dbReference>
<feature type="binding site" evidence="9">
    <location>
        <begin position="293"/>
        <end position="296"/>
    </location>
    <ligand>
        <name>GTP</name>
        <dbReference type="ChEBI" id="CHEBI:37565"/>
        <label>2</label>
    </ligand>
</feature>
<keyword evidence="4 11" id="KW-0677">Repeat</keyword>
<evidence type="ECO:0000256" key="1">
    <source>
        <dbReference type="ARBA" id="ARBA00008279"/>
    </source>
</evidence>
<dbReference type="InterPro" id="IPR006073">
    <property type="entry name" value="GTP-bd"/>
</dbReference>
<dbReference type="FunFam" id="3.40.50.300:FF:000040">
    <property type="entry name" value="GTPase Der"/>
    <property type="match status" value="1"/>
</dbReference>
<reference evidence="13 14" key="1">
    <citation type="submission" date="2017-04" db="EMBL/GenBank/DDBJ databases">
        <authorList>
            <person name="Afonso C.L."/>
            <person name="Miller P.J."/>
            <person name="Scott M.A."/>
            <person name="Spackman E."/>
            <person name="Goraichik I."/>
            <person name="Dimitrov K.M."/>
            <person name="Suarez D.L."/>
            <person name="Swayne D.E."/>
        </authorList>
    </citation>
    <scope>NUCLEOTIDE SEQUENCE [LARGE SCALE GENOMIC DNA]</scope>
    <source>
        <strain evidence="13 14">ToBE</strain>
    </source>
</reference>
<dbReference type="GO" id="GO:0042254">
    <property type="term" value="P:ribosome biogenesis"/>
    <property type="evidence" value="ECO:0007669"/>
    <property type="project" value="UniProtKB-KW"/>
</dbReference>
<evidence type="ECO:0000256" key="10">
    <source>
        <dbReference type="PROSITE-ProRule" id="PRU01049"/>
    </source>
</evidence>
<dbReference type="GO" id="GO:0043022">
    <property type="term" value="F:ribosome binding"/>
    <property type="evidence" value="ECO:0007669"/>
    <property type="project" value="TreeGrafter"/>
</dbReference>
<gene>
    <name evidence="9" type="primary">der</name>
    <name evidence="13" type="ORF">SAMN00808754_2265</name>
</gene>
<comment type="function">
    <text evidence="8 9 11">GTPase that plays an essential role in the late steps of ribosome biogenesis.</text>
</comment>
<dbReference type="PIRSF" id="PIRSF006485">
    <property type="entry name" value="GTP-binding_EngA"/>
    <property type="match status" value="1"/>
</dbReference>
<dbReference type="FunFam" id="3.40.50.300:FF:000057">
    <property type="entry name" value="GTPase Der"/>
    <property type="match status" value="1"/>
</dbReference>
<keyword evidence="3 9" id="KW-0690">Ribosome biogenesis</keyword>
<evidence type="ECO:0000256" key="9">
    <source>
        <dbReference type="HAMAP-Rule" id="MF_00195"/>
    </source>
</evidence>
<dbReference type="AlphaFoldDB" id="A0A1W1VY44"/>
<feature type="domain" description="EngA-type G" evidence="12">
    <location>
        <begin position="4"/>
        <end position="167"/>
    </location>
</feature>